<keyword evidence="3" id="KW-1185">Reference proteome</keyword>
<organism evidence="2 3">
    <name type="scientific">Setaria italica</name>
    <name type="common">Foxtail millet</name>
    <name type="synonym">Panicum italicum</name>
    <dbReference type="NCBI Taxonomy" id="4555"/>
    <lineage>
        <taxon>Eukaryota</taxon>
        <taxon>Viridiplantae</taxon>
        <taxon>Streptophyta</taxon>
        <taxon>Embryophyta</taxon>
        <taxon>Tracheophyta</taxon>
        <taxon>Spermatophyta</taxon>
        <taxon>Magnoliopsida</taxon>
        <taxon>Liliopsida</taxon>
        <taxon>Poales</taxon>
        <taxon>Poaceae</taxon>
        <taxon>PACMAD clade</taxon>
        <taxon>Panicoideae</taxon>
        <taxon>Panicodae</taxon>
        <taxon>Paniceae</taxon>
        <taxon>Cenchrinae</taxon>
        <taxon>Setaria</taxon>
    </lineage>
</organism>
<evidence type="ECO:0000256" key="1">
    <source>
        <dbReference type="SAM" id="MobiDB-lite"/>
    </source>
</evidence>
<reference evidence="2" key="2">
    <citation type="submission" date="2018-08" db="UniProtKB">
        <authorList>
            <consortium name="EnsemblPlants"/>
        </authorList>
    </citation>
    <scope>IDENTIFICATION</scope>
    <source>
        <strain evidence="2">Yugu1</strain>
    </source>
</reference>
<proteinExistence type="predicted"/>
<dbReference type="AlphaFoldDB" id="K3ZG14"/>
<name>K3ZG14_SETIT</name>
<reference evidence="3" key="1">
    <citation type="journal article" date="2012" name="Nat. Biotechnol.">
        <title>Reference genome sequence of the model plant Setaria.</title>
        <authorList>
            <person name="Bennetzen J.L."/>
            <person name="Schmutz J."/>
            <person name="Wang H."/>
            <person name="Percifield R."/>
            <person name="Hawkins J."/>
            <person name="Pontaroli A.C."/>
            <person name="Estep M."/>
            <person name="Feng L."/>
            <person name="Vaughn J.N."/>
            <person name="Grimwood J."/>
            <person name="Jenkins J."/>
            <person name="Barry K."/>
            <person name="Lindquist E."/>
            <person name="Hellsten U."/>
            <person name="Deshpande S."/>
            <person name="Wang X."/>
            <person name="Wu X."/>
            <person name="Mitros T."/>
            <person name="Triplett J."/>
            <person name="Yang X."/>
            <person name="Ye C.Y."/>
            <person name="Mauro-Herrera M."/>
            <person name="Wang L."/>
            <person name="Li P."/>
            <person name="Sharma M."/>
            <person name="Sharma R."/>
            <person name="Ronald P.C."/>
            <person name="Panaud O."/>
            <person name="Kellogg E.A."/>
            <person name="Brutnell T.P."/>
            <person name="Doust A.N."/>
            <person name="Tuskan G.A."/>
            <person name="Rokhsar D."/>
            <person name="Devos K.M."/>
        </authorList>
    </citation>
    <scope>NUCLEOTIDE SEQUENCE [LARGE SCALE GENOMIC DNA]</scope>
    <source>
        <strain evidence="3">cv. Yugu1</strain>
    </source>
</reference>
<sequence>MTTELVKGNPKQYSEHYKCQQQYNIRRTKTSRVQDIGPQTRRNA</sequence>
<dbReference type="Proteomes" id="UP000004995">
    <property type="component" value="Unassembled WGS sequence"/>
</dbReference>
<evidence type="ECO:0000313" key="2">
    <source>
        <dbReference type="EnsemblPlants" id="KQL13563"/>
    </source>
</evidence>
<dbReference type="EMBL" id="AGNK02001460">
    <property type="status" value="NOT_ANNOTATED_CDS"/>
    <property type="molecule type" value="Genomic_DNA"/>
</dbReference>
<evidence type="ECO:0000313" key="3">
    <source>
        <dbReference type="Proteomes" id="UP000004995"/>
    </source>
</evidence>
<protein>
    <submittedName>
        <fullName evidence="2">Uncharacterized protein</fullName>
    </submittedName>
</protein>
<dbReference type="EnsemblPlants" id="KQL13563">
    <property type="protein sequence ID" value="KQL13563"/>
    <property type="gene ID" value="SETIT_025516mg"/>
</dbReference>
<accession>K3ZG14</accession>
<dbReference type="InParanoid" id="K3ZG14"/>
<dbReference type="HOGENOM" id="CLU_3225535_0_0_1"/>
<dbReference type="Gramene" id="KQL13563">
    <property type="protein sequence ID" value="KQL13563"/>
    <property type="gene ID" value="SETIT_025516mg"/>
</dbReference>
<feature type="region of interest" description="Disordered" evidence="1">
    <location>
        <begin position="25"/>
        <end position="44"/>
    </location>
</feature>